<sequence length="77" mass="8974">MNKERLYALETCLFRRNGDGEWEPGIMLNDGHVGILDQYGSFVDECWEVKRVPGINLVLDVFLSEEYCNRFVTSRTK</sequence>
<protein>
    <submittedName>
        <fullName evidence="1">Uncharacterized protein</fullName>
    </submittedName>
</protein>
<accession>D7CPE9</accession>
<dbReference type="EMBL" id="CP002048">
    <property type="protein sequence ID" value="ADI02584.1"/>
    <property type="molecule type" value="Genomic_DNA"/>
</dbReference>
<reference evidence="2" key="1">
    <citation type="journal article" date="2010" name="Stand. Genomic Sci.">
        <title>Complete genome sequence of Syntrophothermus lipocalidus type strain (TGB-C1T).</title>
        <authorList>
            <consortium name="US DOE Joint Genome Institute (JGI-PGF)"/>
            <person name="Djao O."/>
            <person name="Zhang X."/>
            <person name="Lucas S."/>
            <person name="Lapidus A."/>
            <person name="Glavina Del Rio T."/>
            <person name="Nolan M."/>
            <person name="Tice H."/>
            <person name="Cheng J."/>
            <person name="Han C."/>
            <person name="Tapia R."/>
            <person name="Goodwin L."/>
            <person name="Pitluck S."/>
            <person name="Liolios K."/>
            <person name="Ivanova N."/>
            <person name="Mavromatis K."/>
            <person name="Mikhailova N."/>
            <person name="Ovchinnikova G."/>
            <person name="Pati A."/>
            <person name="Brambilla E."/>
            <person name="Chen A."/>
            <person name="Palaniappan K."/>
            <person name="Land M."/>
            <person name="Hauser L."/>
            <person name="Chang Y."/>
            <person name="Jeffries C."/>
            <person name="Rohde M."/>
            <person name="Sikorski J."/>
            <person name="Spring S."/>
            <person name="Goker M."/>
            <person name="Detter J."/>
            <person name="Woyke T."/>
            <person name="Bristow J."/>
            <person name="Eisen J."/>
            <person name="Markowitz V."/>
            <person name="Hugenholtz P."/>
            <person name="Kyrpides N."/>
            <person name="Klenk H."/>
        </authorList>
    </citation>
    <scope>NUCLEOTIDE SEQUENCE [LARGE SCALE GENOMIC DNA]</scope>
    <source>
        <strain evidence="2">DSM 12680 / TGB-C1</strain>
    </source>
</reference>
<dbReference type="RefSeq" id="WP_013175986.1">
    <property type="nucleotide sequence ID" value="NC_014220.1"/>
</dbReference>
<organism evidence="1 2">
    <name type="scientific">Syntrophothermus lipocalidus (strain DSM 12680 / TGB-C1)</name>
    <dbReference type="NCBI Taxonomy" id="643648"/>
    <lineage>
        <taxon>Bacteria</taxon>
        <taxon>Bacillati</taxon>
        <taxon>Bacillota</taxon>
        <taxon>Clostridia</taxon>
        <taxon>Eubacteriales</taxon>
        <taxon>Syntrophomonadaceae</taxon>
        <taxon>Syntrophothermus</taxon>
    </lineage>
</organism>
<name>D7CPE9_SYNLT</name>
<dbReference type="HOGENOM" id="CLU_2703555_0_0_9"/>
<reference evidence="1 2" key="2">
    <citation type="journal article" date="2010" name="Stand. Genomic Sci.">
        <title>Complete genome sequence of Syntrophothermus lipocalidus type strain (TGB-C1).</title>
        <authorList>
            <person name="Djao O.D."/>
            <person name="Zhang X."/>
            <person name="Lucas S."/>
            <person name="Lapidus A."/>
            <person name="Del Rio T.G."/>
            <person name="Nolan M."/>
            <person name="Tice H."/>
            <person name="Cheng J.F."/>
            <person name="Han C."/>
            <person name="Tapia R."/>
            <person name="Goodwin L."/>
            <person name="Pitluck S."/>
            <person name="Liolios K."/>
            <person name="Ivanova N."/>
            <person name="Mavromatis K."/>
            <person name="Mikhailova N."/>
            <person name="Ovchinnikova G."/>
            <person name="Pati A."/>
            <person name="Brambilla E."/>
            <person name="Chen A."/>
            <person name="Palaniappan K."/>
            <person name="Land M."/>
            <person name="Hauser L."/>
            <person name="Chang Y.J."/>
            <person name="Jeffries C.D."/>
            <person name="Rohde M."/>
            <person name="Sikorski J."/>
            <person name="Spring S."/>
            <person name="Goker M."/>
            <person name="Detter J.C."/>
            <person name="Woyke T."/>
            <person name="Bristow J."/>
            <person name="Eisen J.A."/>
            <person name="Markowitz V."/>
            <person name="Hugenholtz P."/>
            <person name="Kyrpides N.C."/>
            <person name="Klenk H.P."/>
        </authorList>
    </citation>
    <scope>NUCLEOTIDE SEQUENCE [LARGE SCALE GENOMIC DNA]</scope>
    <source>
        <strain evidence="2">DSM 12680 / TGB-C1</strain>
    </source>
</reference>
<dbReference type="Proteomes" id="UP000000378">
    <property type="component" value="Chromosome"/>
</dbReference>
<evidence type="ECO:0000313" key="1">
    <source>
        <dbReference type="EMBL" id="ADI02584.1"/>
    </source>
</evidence>
<dbReference type="STRING" id="643648.Slip_1829"/>
<dbReference type="KEGG" id="slp:Slip_1829"/>
<keyword evidence="2" id="KW-1185">Reference proteome</keyword>
<proteinExistence type="predicted"/>
<gene>
    <name evidence="1" type="ordered locus">Slip_1829</name>
</gene>
<dbReference type="AlphaFoldDB" id="D7CPE9"/>
<evidence type="ECO:0000313" key="2">
    <source>
        <dbReference type="Proteomes" id="UP000000378"/>
    </source>
</evidence>